<evidence type="ECO:0000256" key="10">
    <source>
        <dbReference type="ARBA" id="ARBA00023125"/>
    </source>
</evidence>
<dbReference type="Pfam" id="PF12705">
    <property type="entry name" value="PDDEXK_1"/>
    <property type="match status" value="1"/>
</dbReference>
<keyword evidence="8 15" id="KW-0067">ATP-binding</keyword>
<dbReference type="SUPFAM" id="SSF52980">
    <property type="entry name" value="Restriction endonuclease-like"/>
    <property type="match status" value="1"/>
</dbReference>
<comment type="function">
    <text evidence="15">A helicase/nuclease that prepares dsDNA breaks (DSB) for recombinational DNA repair. Binds to DSBs and unwinds DNA via a highly rapid and processive ATP-dependent bidirectional helicase activity. Unwinds dsDNA until it encounters a Chi (crossover hotspot instigator) sequence from the 3' direction. Cuts ssDNA a few nucleotides 3' to the Chi site. The properties and activities of the enzyme are changed at Chi. The Chi-altered holoenzyme produces a long 3'-ssDNA overhang and facilitates RecA-binding to the ssDNA for homologous DNA recombination and repair. Holoenzyme degrades any linearized DNA that is unable to undergo homologous recombination. In the holoenzyme this subunit contributes ATPase, 3'-5' helicase, exonuclease activity and loads RecA onto ssDNA.</text>
</comment>
<dbReference type="Gene3D" id="3.40.50.300">
    <property type="entry name" value="P-loop containing nucleotide triphosphate hydrolases"/>
    <property type="match status" value="2"/>
</dbReference>
<keyword evidence="10 15" id="KW-0238">DNA-binding</keyword>
<comment type="cofactor">
    <cofactor evidence="15">
        <name>Mg(2+)</name>
        <dbReference type="ChEBI" id="CHEBI:18420"/>
    </cofactor>
    <text evidence="15">Binds 1 Mg(2+) ion per subunit.</text>
</comment>
<dbReference type="InterPro" id="IPR011604">
    <property type="entry name" value="PDDEXK-like_dom_sf"/>
</dbReference>
<keyword evidence="2 15" id="KW-0479">Metal-binding</keyword>
<dbReference type="GO" id="GO:0043138">
    <property type="term" value="F:3'-5' DNA helicase activity"/>
    <property type="evidence" value="ECO:0007669"/>
    <property type="project" value="UniProtKB-UniRule"/>
</dbReference>
<dbReference type="InterPro" id="IPR004586">
    <property type="entry name" value="RecB"/>
</dbReference>
<dbReference type="GO" id="GO:0005524">
    <property type="term" value="F:ATP binding"/>
    <property type="evidence" value="ECO:0007669"/>
    <property type="project" value="UniProtKB-UniRule"/>
</dbReference>
<comment type="domain">
    <text evidence="15">The C-terminal domain has nuclease activity and interacts with RecD. It interacts with RecA, facilitating its loading onto ssDNA.</text>
</comment>
<name>A0A7H2NKI6_9GAMM</name>
<evidence type="ECO:0000256" key="11">
    <source>
        <dbReference type="ARBA" id="ARBA00023204"/>
    </source>
</evidence>
<dbReference type="GO" id="GO:0000287">
    <property type="term" value="F:magnesium ion binding"/>
    <property type="evidence" value="ECO:0007669"/>
    <property type="project" value="UniProtKB-UniRule"/>
</dbReference>
<keyword evidence="6 15" id="KW-0347">Helicase</keyword>
<dbReference type="PANTHER" id="PTHR11070">
    <property type="entry name" value="UVRD / RECB / PCRA DNA HELICASE FAMILY MEMBER"/>
    <property type="match status" value="1"/>
</dbReference>
<dbReference type="GO" id="GO:0005829">
    <property type="term" value="C:cytosol"/>
    <property type="evidence" value="ECO:0007669"/>
    <property type="project" value="TreeGrafter"/>
</dbReference>
<dbReference type="Pfam" id="PF00580">
    <property type="entry name" value="UvrD-helicase"/>
    <property type="match status" value="1"/>
</dbReference>
<dbReference type="EMBL" id="CP061646">
    <property type="protein sequence ID" value="QNX72666.1"/>
    <property type="molecule type" value="Genomic_DNA"/>
</dbReference>
<dbReference type="InterPro" id="IPR038726">
    <property type="entry name" value="PDDEXK_AddAB-type"/>
</dbReference>
<dbReference type="InterPro" id="IPR011335">
    <property type="entry name" value="Restrct_endonuc-II-like"/>
</dbReference>
<dbReference type="InterPro" id="IPR000212">
    <property type="entry name" value="DNA_helicase_UvrD/REP"/>
</dbReference>
<dbReference type="PROSITE" id="PS51198">
    <property type="entry name" value="UVRD_HELICASE_ATP_BIND"/>
    <property type="match status" value="1"/>
</dbReference>
<accession>A0A7H2NKI6</accession>
<comment type="domain">
    <text evidence="15">The N-terminal DNA-binding domain is a ssDNA-dependent ATPase and has ATP-dependent 3'-5' helicase function. This domain interacts with RecC.</text>
</comment>
<dbReference type="EC" id="3.1.11.5" evidence="15"/>
<keyword evidence="1 15" id="KW-0540">Nuclease</keyword>
<dbReference type="SUPFAM" id="SSF52540">
    <property type="entry name" value="P-loop containing nucleoside triphosphate hydrolases"/>
    <property type="match status" value="1"/>
</dbReference>
<evidence type="ECO:0000256" key="3">
    <source>
        <dbReference type="ARBA" id="ARBA00022741"/>
    </source>
</evidence>
<comment type="subunit">
    <text evidence="15">Heterotrimer of RecB, RecC and RecD. All subunits contribute to DNA-binding. Interacts with RecA.</text>
</comment>
<dbReference type="InterPro" id="IPR014017">
    <property type="entry name" value="DNA_helicase_UvrD-like_C"/>
</dbReference>
<evidence type="ECO:0000256" key="5">
    <source>
        <dbReference type="ARBA" id="ARBA00022801"/>
    </source>
</evidence>
<comment type="miscellaneous">
    <text evidence="15">In the RecBCD complex, RecB has a slow 3'-5' helicase, an exonuclease activity and loads RecA onto ssDNA, RecD has a fast 5'-3' helicase activity, while RecC stimulates the ATPase and processivity of the RecB helicase and contributes to recognition of the Chi site.</text>
</comment>
<feature type="binding site" evidence="15">
    <location>
        <position position="1119"/>
    </location>
    <ligand>
        <name>Mg(2+)</name>
        <dbReference type="ChEBI" id="CHEBI:18420"/>
    </ligand>
</feature>
<keyword evidence="12 15" id="KW-0413">Isomerase</keyword>
<dbReference type="PROSITE" id="PS51217">
    <property type="entry name" value="UVRD_HELICASE_CTER"/>
    <property type="match status" value="1"/>
</dbReference>
<dbReference type="EC" id="5.6.2.4" evidence="15"/>
<keyword evidence="5 15" id="KW-0378">Hydrolase</keyword>
<evidence type="ECO:0000256" key="7">
    <source>
        <dbReference type="ARBA" id="ARBA00022839"/>
    </source>
</evidence>
<evidence type="ECO:0000256" key="12">
    <source>
        <dbReference type="ARBA" id="ARBA00023235"/>
    </source>
</evidence>
<reference evidence="18" key="1">
    <citation type="submission" date="2020-09" db="EMBL/GenBank/DDBJ databases">
        <title>Clinical and molecular characterization of Acinetobacter seifertii in Taiwan.</title>
        <authorList>
            <person name="Li L.-H."/>
            <person name="Yang Y.-S."/>
            <person name="Sun J.-R."/>
            <person name="Huang T.-W."/>
            <person name="Huang W.-C."/>
            <person name="Wang Y.-C."/>
            <person name="Kuo T.-H."/>
            <person name="Kuo S.-C."/>
            <person name="Chen T.-L."/>
        </authorList>
    </citation>
    <scope>NUCLEOTIDE SEQUENCE [LARGE SCALE GENOMIC DNA]</scope>
    <source>
        <strain evidence="18">AS39</strain>
    </source>
</reference>
<dbReference type="RefSeq" id="WP_191012513.1">
    <property type="nucleotide sequence ID" value="NZ_CP061550.1"/>
</dbReference>
<protein>
    <recommendedName>
        <fullName evidence="15">RecBCD enzyme subunit RecB</fullName>
        <ecNumber evidence="15">3.1.11.5</ecNumber>
        <ecNumber evidence="15">5.6.2.4</ecNumber>
    </recommendedName>
    <alternativeName>
        <fullName evidence="15">DNA 3'-5' helicase subunit RecB</fullName>
    </alternativeName>
    <alternativeName>
        <fullName evidence="15">Exonuclease V subunit RecB</fullName>
        <shortName evidence="15">ExoV subunit RecB</shortName>
    </alternativeName>
    <alternativeName>
        <fullName evidence="15">Helicase/nuclease RecBCD subunit RecB</fullName>
    </alternativeName>
</protein>
<comment type="catalytic activity">
    <reaction evidence="14 15">
        <text>ATP + H2O = ADP + phosphate + H(+)</text>
        <dbReference type="Rhea" id="RHEA:13065"/>
        <dbReference type="ChEBI" id="CHEBI:15377"/>
        <dbReference type="ChEBI" id="CHEBI:15378"/>
        <dbReference type="ChEBI" id="CHEBI:30616"/>
        <dbReference type="ChEBI" id="CHEBI:43474"/>
        <dbReference type="ChEBI" id="CHEBI:456216"/>
        <dbReference type="EC" id="5.6.2.4"/>
    </reaction>
</comment>
<feature type="active site" description="For nuclease activity" evidence="15">
    <location>
        <position position="1132"/>
    </location>
</feature>
<dbReference type="Gene3D" id="1.10.486.10">
    <property type="entry name" value="PCRA, domain 4"/>
    <property type="match status" value="1"/>
</dbReference>
<dbReference type="HAMAP" id="MF_01485">
    <property type="entry name" value="RecB"/>
    <property type="match status" value="1"/>
</dbReference>
<feature type="region of interest" description="DNA-binding and helicase activity, interacts with RecC" evidence="15">
    <location>
        <begin position="1"/>
        <end position="909"/>
    </location>
</feature>
<evidence type="ECO:0000256" key="13">
    <source>
        <dbReference type="ARBA" id="ARBA00034617"/>
    </source>
</evidence>
<dbReference type="CDD" id="cd22352">
    <property type="entry name" value="RecB_C-like"/>
    <property type="match status" value="1"/>
</dbReference>
<evidence type="ECO:0000256" key="4">
    <source>
        <dbReference type="ARBA" id="ARBA00022763"/>
    </source>
</evidence>
<dbReference type="AlphaFoldDB" id="A0A7H2NKI6"/>
<dbReference type="GO" id="GO:0000724">
    <property type="term" value="P:double-strand break repair via homologous recombination"/>
    <property type="evidence" value="ECO:0007669"/>
    <property type="project" value="UniProtKB-UniRule"/>
</dbReference>
<dbReference type="InterPro" id="IPR027417">
    <property type="entry name" value="P-loop_NTPase"/>
</dbReference>
<dbReference type="Gene3D" id="3.90.320.10">
    <property type="match status" value="1"/>
</dbReference>
<dbReference type="PANTHER" id="PTHR11070:SF23">
    <property type="entry name" value="RECBCD ENZYME SUBUNIT RECB"/>
    <property type="match status" value="1"/>
</dbReference>
<keyword evidence="4 15" id="KW-0227">DNA damage</keyword>
<feature type="binding site" evidence="15">
    <location>
        <position position="1132"/>
    </location>
    <ligand>
        <name>Mg(2+)</name>
        <dbReference type="ChEBI" id="CHEBI:18420"/>
    </ligand>
</feature>
<dbReference type="GO" id="GO:0008854">
    <property type="term" value="F:exodeoxyribonuclease V activity"/>
    <property type="evidence" value="ECO:0007669"/>
    <property type="project" value="UniProtKB-EC"/>
</dbReference>
<evidence type="ECO:0000313" key="18">
    <source>
        <dbReference type="Proteomes" id="UP000516666"/>
    </source>
</evidence>
<keyword evidence="7 15" id="KW-0269">Exonuclease</keyword>
<keyword evidence="3 15" id="KW-0547">Nucleotide-binding</keyword>
<evidence type="ECO:0000256" key="14">
    <source>
        <dbReference type="ARBA" id="ARBA00048988"/>
    </source>
</evidence>
<dbReference type="Proteomes" id="UP000516666">
    <property type="component" value="Chromosome"/>
</dbReference>
<comment type="similarity">
    <text evidence="15">Belongs to the helicase family. UvrD subfamily.</text>
</comment>
<evidence type="ECO:0000256" key="6">
    <source>
        <dbReference type="ARBA" id="ARBA00022806"/>
    </source>
</evidence>
<dbReference type="Gene3D" id="1.10.3170.10">
    <property type="entry name" value="Recbcd, chain B, domain 2"/>
    <property type="match status" value="1"/>
</dbReference>
<reference evidence="17 18" key="2">
    <citation type="submission" date="2020-09" db="EMBL/GenBank/DDBJ databases">
        <authorList>
            <person name="Chen F.-J."/>
            <person name="Lee Y.-T."/>
        </authorList>
    </citation>
    <scope>NUCLEOTIDE SEQUENCE [LARGE SCALE GENOMIC DNA]</scope>
    <source>
        <strain evidence="17 18">AS39</strain>
    </source>
</reference>
<proteinExistence type="inferred from homology"/>
<feature type="region of interest" description="Nuclease activity, interacts with RecD and RecA" evidence="15">
    <location>
        <begin position="922"/>
        <end position="1232"/>
    </location>
</feature>
<evidence type="ECO:0000256" key="15">
    <source>
        <dbReference type="HAMAP-Rule" id="MF_01485"/>
    </source>
</evidence>
<sequence length="1232" mass="142514">MNSRVQVSYQPIIDIEFSGLHLIEASAGTGKTYTLSSLMVRIFLEKYLPGQVIATTFTRAAAAELKSRIRARLVETHRYLDAKRSLTEKEILLQAEQESDLLLQHVLKHFATRIAYACERLKLVIDQLDELFVGTLDSFSQKLLREFAFESGKIERAQITDDAKTYSRQLIHDVLREWIQSQPQTVIDALYLAGELKSVDSFVKLVEDSLNFSSAHFKLPEKPTIQFEQLAQLKQLAAEIDISLLEPYYLFDGEHYKHVSGTIFRNGAFNKLFSECLPQLLQVLKQSDSILVFDGSLAVQRELIFKFLGQLADQKVFKKCPAEISDGFYQHPCIQQIQQLFGVLKNYAEQFDQLHIYLKAYLCVEVKKRLPQVLQNKGETTFSQQIRTLSEALKGEQGQRFAVFVQARYPLILVDEFQDTNQDQDDMLASIWRHPERYQKGCMIMVGDRKQAIYGFRGGDMLTFLNAYKDIQAKHGREYKLIHNHRSVADLVEVVDALFQRQIDFGEQVQYDPIRAGTRPHPVLIDQNQPNPYPLRWLMLKDKETEAQQVAWKIRDLLNQSHAGQLYFQKDAQTQILNEDDIAVLSRNHDGLDKVQFELERLGIRVNRPSKRSVFDCTIAQDVGALLTAILHPYDEAKVKRALISRLFAMDLKQLLQLEQTAEGLSQFMTGFDAIRELWSAQGFLVAWQQCLNQFGIWKNLVAAQSKDNERVVVNLRHLTEILSQHSEKYQGAQNLYHWYLKQLQSPLDREWELERRLSSEAGVQLMTIHQSKGLEFKIVFLLGADKPFRENNKTLNFSTQDITVPESAQTLTQRVVAIADKTYLNETELKQHEERALAEQNRLWYVALTRASHRAYALLQDTDGKSVSGLAFWKNRAEPFQHRCCTDEIILEQPPAARHLNQHINIIEIQAQHFPDQRFYSRGKTSFSYLAQHLRHKVGTDLLASQSHEAVLAEDELDQVISVEAATVQPISWIKSNFPRGTLAGNFLHEIFEHIDFQCSDEWVSEIRRRFKNDYSSLWQDLLIKYQESFPEEQEAEYSLYHAVAEWLQEILSTPLYQGFRLNQLQPEHYLSECPFYLALSDRVLAMKRIQQLFAEYGMEMPELLEARSARYLNGSIDLVYFDGQRYHIADYKSNYLGENLADYSVESIAQSMSLASYWLQAGLYLVALHRYLKVKMQNYDIEQHLGGATYLYLRGMNGEAEQGYYYWQPSTEFVLRLDAILGYFAEDKIA</sequence>
<feature type="binding site" evidence="16">
    <location>
        <begin position="25"/>
        <end position="32"/>
    </location>
    <ligand>
        <name>ATP</name>
        <dbReference type="ChEBI" id="CHEBI:30616"/>
    </ligand>
</feature>
<dbReference type="GO" id="GO:0009338">
    <property type="term" value="C:exodeoxyribonuclease V complex"/>
    <property type="evidence" value="ECO:0007669"/>
    <property type="project" value="TreeGrafter"/>
</dbReference>
<comment type="catalytic activity">
    <reaction evidence="13 15">
        <text>Couples ATP hydrolysis with the unwinding of duplex DNA by translocating in the 3'-5' direction.</text>
        <dbReference type="EC" id="5.6.2.4"/>
    </reaction>
</comment>
<comment type="catalytic activity">
    <reaction evidence="15">
        <text>Exonucleolytic cleavage (in the presence of ATP) in either 5'- to 3'- or 3'- to 5'-direction to yield 5'-phosphooligonucleotides.</text>
        <dbReference type="EC" id="3.1.11.5"/>
    </reaction>
</comment>
<keyword evidence="11 15" id="KW-0234">DNA repair</keyword>
<evidence type="ECO:0000256" key="1">
    <source>
        <dbReference type="ARBA" id="ARBA00022722"/>
    </source>
</evidence>
<gene>
    <name evidence="15" type="primary">recB</name>
    <name evidence="17" type="ORF">IC776_01810</name>
</gene>
<dbReference type="GO" id="GO:0003677">
    <property type="term" value="F:DNA binding"/>
    <property type="evidence" value="ECO:0007669"/>
    <property type="project" value="UniProtKB-UniRule"/>
</dbReference>
<evidence type="ECO:0000256" key="9">
    <source>
        <dbReference type="ARBA" id="ARBA00022842"/>
    </source>
</evidence>
<keyword evidence="9 15" id="KW-0460">Magnesium</keyword>
<evidence type="ECO:0000256" key="2">
    <source>
        <dbReference type="ARBA" id="ARBA00022723"/>
    </source>
</evidence>
<feature type="binding site" evidence="15">
    <location>
        <position position="990"/>
    </location>
    <ligand>
        <name>Mg(2+)</name>
        <dbReference type="ChEBI" id="CHEBI:18420"/>
    </ligand>
</feature>
<dbReference type="InterPro" id="IPR014016">
    <property type="entry name" value="UvrD-like_ATP-bd"/>
</dbReference>
<evidence type="ECO:0000256" key="8">
    <source>
        <dbReference type="ARBA" id="ARBA00022840"/>
    </source>
</evidence>
<organism evidence="17 18">
    <name type="scientific">Acinetobacter seifertii</name>
    <dbReference type="NCBI Taxonomy" id="1530123"/>
    <lineage>
        <taxon>Bacteria</taxon>
        <taxon>Pseudomonadati</taxon>
        <taxon>Pseudomonadota</taxon>
        <taxon>Gammaproteobacteria</taxon>
        <taxon>Moraxellales</taxon>
        <taxon>Moraxellaceae</taxon>
        <taxon>Acinetobacter</taxon>
        <taxon>Acinetobacter calcoaceticus/baumannii complex</taxon>
    </lineage>
</organism>
<evidence type="ECO:0000313" key="17">
    <source>
        <dbReference type="EMBL" id="QNX72666.1"/>
    </source>
</evidence>
<evidence type="ECO:0000256" key="16">
    <source>
        <dbReference type="PROSITE-ProRule" id="PRU00560"/>
    </source>
</evidence>
<dbReference type="Pfam" id="PF13361">
    <property type="entry name" value="UvrD_C"/>
    <property type="match status" value="1"/>
</dbReference>